<gene>
    <name evidence="1" type="ORF">NBZ79_09405</name>
</gene>
<sequence>MGQDTVEALKTGIFVPVLLFENKSLFSVLQVTINAGSRQVMGDKQPVFSARCCK</sequence>
<proteinExistence type="predicted"/>
<name>A0ABY4WEW6_9PROT</name>
<evidence type="ECO:0000313" key="1">
    <source>
        <dbReference type="EMBL" id="USG63191.1"/>
    </source>
</evidence>
<dbReference type="Proteomes" id="UP001056291">
    <property type="component" value="Chromosome"/>
</dbReference>
<organism evidence="1 2">
    <name type="scientific">Sneathiella marina</name>
    <dbReference type="NCBI Taxonomy" id="2950108"/>
    <lineage>
        <taxon>Bacteria</taxon>
        <taxon>Pseudomonadati</taxon>
        <taxon>Pseudomonadota</taxon>
        <taxon>Alphaproteobacteria</taxon>
        <taxon>Sneathiellales</taxon>
        <taxon>Sneathiellaceae</taxon>
        <taxon>Sneathiella</taxon>
    </lineage>
</organism>
<keyword evidence="2" id="KW-1185">Reference proteome</keyword>
<protein>
    <submittedName>
        <fullName evidence="1">Uncharacterized protein</fullName>
    </submittedName>
</protein>
<dbReference type="RefSeq" id="WP_251937883.1">
    <property type="nucleotide sequence ID" value="NZ_CP098747.1"/>
</dbReference>
<dbReference type="EMBL" id="CP098747">
    <property type="protein sequence ID" value="USG63191.1"/>
    <property type="molecule type" value="Genomic_DNA"/>
</dbReference>
<evidence type="ECO:0000313" key="2">
    <source>
        <dbReference type="Proteomes" id="UP001056291"/>
    </source>
</evidence>
<reference evidence="1" key="1">
    <citation type="submission" date="2022-06" db="EMBL/GenBank/DDBJ databases">
        <title>Sneathiella actinostolidae sp. nov., isolated from a sea anemonein the Western Pacific Ocean.</title>
        <authorList>
            <person name="Wei M.J."/>
        </authorList>
    </citation>
    <scope>NUCLEOTIDE SEQUENCE</scope>
    <source>
        <strain evidence="1">PHK-P5</strain>
    </source>
</reference>
<accession>A0ABY4WEW6</accession>